<organism evidence="1 2">
    <name type="scientific">Thioalkalivibrio paradoxus ARh 1</name>
    <dbReference type="NCBI Taxonomy" id="713585"/>
    <lineage>
        <taxon>Bacteria</taxon>
        <taxon>Pseudomonadati</taxon>
        <taxon>Pseudomonadota</taxon>
        <taxon>Gammaproteobacteria</taxon>
        <taxon>Chromatiales</taxon>
        <taxon>Ectothiorhodospiraceae</taxon>
        <taxon>Thioalkalivibrio</taxon>
    </lineage>
</organism>
<dbReference type="AlphaFoldDB" id="W0DRZ6"/>
<name>W0DRZ6_9GAMM</name>
<reference evidence="1 2" key="1">
    <citation type="submission" date="2013-12" db="EMBL/GenBank/DDBJ databases">
        <authorList>
            <consortium name="DOE Joint Genome Institute"/>
            <person name="Muyzer G."/>
            <person name="Huntemann M."/>
            <person name="Han J."/>
            <person name="Chen A."/>
            <person name="Kyrpides N."/>
            <person name="Mavromatis K."/>
            <person name="Markowitz V."/>
            <person name="Palaniappan K."/>
            <person name="Ivanova N."/>
            <person name="Schaumberg A."/>
            <person name="Pati A."/>
            <person name="Liolios K."/>
            <person name="Nordberg H.P."/>
            <person name="Cantor M.N."/>
            <person name="Hua S.X."/>
            <person name="Woyke T."/>
        </authorList>
    </citation>
    <scope>NUCLEOTIDE SEQUENCE [LARGE SCALE GENOMIC DNA]</scope>
    <source>
        <strain evidence="1 2">ARh 1</strain>
    </source>
</reference>
<evidence type="ECO:0000313" key="2">
    <source>
        <dbReference type="Proteomes" id="UP000005289"/>
    </source>
</evidence>
<evidence type="ECO:0000313" key="1">
    <source>
        <dbReference type="EMBL" id="AHF00048.1"/>
    </source>
</evidence>
<dbReference type="EMBL" id="CP007029">
    <property type="protein sequence ID" value="AHF00048.1"/>
    <property type="molecule type" value="Genomic_DNA"/>
</dbReference>
<accession>W0DRZ6</accession>
<gene>
    <name evidence="1" type="ORF">THITH_07760</name>
</gene>
<dbReference type="KEGG" id="tti:THITH_07760"/>
<protein>
    <submittedName>
        <fullName evidence="1">Uncharacterized protein</fullName>
    </submittedName>
</protein>
<dbReference type="Proteomes" id="UP000005289">
    <property type="component" value="Chromosome"/>
</dbReference>
<keyword evidence="2" id="KW-1185">Reference proteome</keyword>
<proteinExistence type="predicted"/>
<sequence>MFMMGLRSGFEFRAAIETDPAQRHRRAPIDTSLIRNWMQSYVYGIVDDTPRHETTMASTIH</sequence>
<dbReference type="HOGENOM" id="CLU_2921362_0_0_6"/>